<feature type="region of interest" description="Disordered" evidence="2">
    <location>
        <begin position="60"/>
        <end position="95"/>
    </location>
</feature>
<dbReference type="CDD" id="cd12797">
    <property type="entry name" value="M23_peptidase"/>
    <property type="match status" value="1"/>
</dbReference>
<dbReference type="InterPro" id="IPR050570">
    <property type="entry name" value="Cell_wall_metabolism_enzyme"/>
</dbReference>
<dbReference type="InterPro" id="IPR016047">
    <property type="entry name" value="M23ase_b-sheet_dom"/>
</dbReference>
<proteinExistence type="predicted"/>
<dbReference type="Proteomes" id="UP000199034">
    <property type="component" value="Unassembled WGS sequence"/>
</dbReference>
<evidence type="ECO:0000256" key="1">
    <source>
        <dbReference type="SAM" id="Coils"/>
    </source>
</evidence>
<dbReference type="AlphaFoldDB" id="A0A1G6ZIT7"/>
<evidence type="ECO:0000313" key="4">
    <source>
        <dbReference type="EMBL" id="SDE02470.1"/>
    </source>
</evidence>
<evidence type="ECO:0000313" key="5">
    <source>
        <dbReference type="Proteomes" id="UP000199034"/>
    </source>
</evidence>
<keyword evidence="5" id="KW-1185">Reference proteome</keyword>
<keyword evidence="4" id="KW-0378">Hydrolase</keyword>
<dbReference type="FunFam" id="2.70.70.10:FF:000013">
    <property type="entry name" value="Peptidase family M23"/>
    <property type="match status" value="1"/>
</dbReference>
<dbReference type="PANTHER" id="PTHR21666:SF270">
    <property type="entry name" value="MUREIN HYDROLASE ACTIVATOR ENVC"/>
    <property type="match status" value="1"/>
</dbReference>
<sequence>MSADAPWWTSGLVGSALGVAALVVVGTATAQVAVPLLEQPAAERPAAALVDDVEPAAAPAYPRSASYEPPAPAESASAAPAPAAPSSSAPAAPAPAAPVAAAPSVAPVTTAAQARKAARKAERRAQLRRERRAARELAALARETMKDWGPVSATWVLPVASYRRLSSHYGETGPHWESIHTGQDFSAPTGTDVRAATAGIVTFAGRQGPYGNKVEITHPDGTVTWYAHLSRIDVTATDAVTTGQVVGLVGSTGNSTGPHLHFEVHAGGGDAVDPVAVLKEHGVSL</sequence>
<accession>A0A1G6ZIT7</accession>
<feature type="compositionally biased region" description="Low complexity" evidence="2">
    <location>
        <begin position="60"/>
        <end position="91"/>
    </location>
</feature>
<keyword evidence="1" id="KW-0175">Coiled coil</keyword>
<feature type="coiled-coil region" evidence="1">
    <location>
        <begin position="111"/>
        <end position="144"/>
    </location>
</feature>
<dbReference type="Pfam" id="PF01551">
    <property type="entry name" value="Peptidase_M23"/>
    <property type="match status" value="1"/>
</dbReference>
<dbReference type="RefSeq" id="WP_090860361.1">
    <property type="nucleotide sequence ID" value="NZ_FMZM01000013.1"/>
</dbReference>
<dbReference type="PANTHER" id="PTHR21666">
    <property type="entry name" value="PEPTIDASE-RELATED"/>
    <property type="match status" value="1"/>
</dbReference>
<feature type="domain" description="M23ase beta-sheet core" evidence="3">
    <location>
        <begin position="179"/>
        <end position="274"/>
    </location>
</feature>
<evidence type="ECO:0000259" key="3">
    <source>
        <dbReference type="Pfam" id="PF01551"/>
    </source>
</evidence>
<dbReference type="GO" id="GO:0004222">
    <property type="term" value="F:metalloendopeptidase activity"/>
    <property type="evidence" value="ECO:0007669"/>
    <property type="project" value="TreeGrafter"/>
</dbReference>
<protein>
    <submittedName>
        <fullName evidence="4">Murein DD-endopeptidase MepM and murein hydrolase activator NlpD, contain LysM domain</fullName>
    </submittedName>
</protein>
<gene>
    <name evidence="4" type="ORF">SAMN05421872_113166</name>
</gene>
<evidence type="ECO:0000256" key="2">
    <source>
        <dbReference type="SAM" id="MobiDB-lite"/>
    </source>
</evidence>
<dbReference type="SUPFAM" id="SSF51261">
    <property type="entry name" value="Duplicated hybrid motif"/>
    <property type="match status" value="1"/>
</dbReference>
<dbReference type="EMBL" id="FMZM01000013">
    <property type="protein sequence ID" value="SDE02470.1"/>
    <property type="molecule type" value="Genomic_DNA"/>
</dbReference>
<organism evidence="4 5">
    <name type="scientific">Nocardioides lianchengensis</name>
    <dbReference type="NCBI Taxonomy" id="1045774"/>
    <lineage>
        <taxon>Bacteria</taxon>
        <taxon>Bacillati</taxon>
        <taxon>Actinomycetota</taxon>
        <taxon>Actinomycetes</taxon>
        <taxon>Propionibacteriales</taxon>
        <taxon>Nocardioidaceae</taxon>
        <taxon>Nocardioides</taxon>
    </lineage>
</organism>
<dbReference type="Gene3D" id="2.70.70.10">
    <property type="entry name" value="Glucose Permease (Domain IIA)"/>
    <property type="match status" value="1"/>
</dbReference>
<reference evidence="4 5" key="1">
    <citation type="submission" date="2016-10" db="EMBL/GenBank/DDBJ databases">
        <authorList>
            <person name="de Groot N.N."/>
        </authorList>
    </citation>
    <scope>NUCLEOTIDE SEQUENCE [LARGE SCALE GENOMIC DNA]</scope>
    <source>
        <strain evidence="4 5">CGMCC 4.6858</strain>
    </source>
</reference>
<name>A0A1G6ZIT7_9ACTN</name>
<dbReference type="STRING" id="1045774.SAMN05421872_113166"/>
<dbReference type="InterPro" id="IPR011055">
    <property type="entry name" value="Dup_hybrid_motif"/>
</dbReference>